<keyword evidence="1" id="KW-1133">Transmembrane helix</keyword>
<feature type="transmembrane region" description="Helical" evidence="1">
    <location>
        <begin position="174"/>
        <end position="192"/>
    </location>
</feature>
<keyword evidence="1" id="KW-0472">Membrane</keyword>
<feature type="transmembrane region" description="Helical" evidence="1">
    <location>
        <begin position="149"/>
        <end position="167"/>
    </location>
</feature>
<organism evidence="2">
    <name type="scientific">viral metagenome</name>
    <dbReference type="NCBI Taxonomy" id="1070528"/>
    <lineage>
        <taxon>unclassified sequences</taxon>
        <taxon>metagenomes</taxon>
        <taxon>organismal metagenomes</taxon>
    </lineage>
</organism>
<name>A0A6C0EPV4_9ZZZZ</name>
<keyword evidence="1" id="KW-0812">Transmembrane</keyword>
<dbReference type="AlphaFoldDB" id="A0A6C0EPV4"/>
<feature type="transmembrane region" description="Helical" evidence="1">
    <location>
        <begin position="96"/>
        <end position="117"/>
    </location>
</feature>
<sequence>MCYSFRTSLTSYILGLSSAIFALCTRQIVLGSLILAYAQMQLSELMIWHGIDNKDLTWNRRGTTFGKYLLATHNLAIGLGIILSIIFISKRKLRPVDFIPAVVGLLFFIGVVVFIYLPKKYPDVTFPRKQTCDKKCQNPENRLKWPYPHAWYLFSYIISVILMFIWVKPHDSKFILLAFFSLSFIVAVLVYPHTVGSVWCWSTSFIAPVIVLVNYYFVRKFSDSQILT</sequence>
<feature type="transmembrane region" description="Helical" evidence="1">
    <location>
        <begin position="12"/>
        <end position="38"/>
    </location>
</feature>
<accession>A0A6C0EPV4</accession>
<feature type="transmembrane region" description="Helical" evidence="1">
    <location>
        <begin position="68"/>
        <end position="89"/>
    </location>
</feature>
<dbReference type="EMBL" id="MN738876">
    <property type="protein sequence ID" value="QHT29345.1"/>
    <property type="molecule type" value="Genomic_DNA"/>
</dbReference>
<evidence type="ECO:0000256" key="1">
    <source>
        <dbReference type="SAM" id="Phobius"/>
    </source>
</evidence>
<evidence type="ECO:0000313" key="2">
    <source>
        <dbReference type="EMBL" id="QHT29345.1"/>
    </source>
</evidence>
<protein>
    <submittedName>
        <fullName evidence="2">Uncharacterized protein</fullName>
    </submittedName>
</protein>
<reference evidence="2" key="1">
    <citation type="journal article" date="2020" name="Nature">
        <title>Giant virus diversity and host interactions through global metagenomics.</title>
        <authorList>
            <person name="Schulz F."/>
            <person name="Roux S."/>
            <person name="Paez-Espino D."/>
            <person name="Jungbluth S."/>
            <person name="Walsh D.A."/>
            <person name="Denef V.J."/>
            <person name="McMahon K.D."/>
            <person name="Konstantinidis K.T."/>
            <person name="Eloe-Fadrosh E.A."/>
            <person name="Kyrpides N.C."/>
            <person name="Woyke T."/>
        </authorList>
    </citation>
    <scope>NUCLEOTIDE SEQUENCE</scope>
    <source>
        <strain evidence="2">GVMAG-M-3300005589-24</strain>
    </source>
</reference>
<feature type="transmembrane region" description="Helical" evidence="1">
    <location>
        <begin position="198"/>
        <end position="218"/>
    </location>
</feature>
<proteinExistence type="predicted"/>